<evidence type="ECO:0000256" key="1">
    <source>
        <dbReference type="SAM" id="MobiDB-lite"/>
    </source>
</evidence>
<sequence>MHTRKADSLKSKARASDNSNVTIKIEAGADAQKLKDDVQCLEREIATLERKHQSAKDEAVSALELNNGEIDIPYDYKSLEKELEVQKSKKEAQITQLSVQIENLTSQTTKVKSESGSAATANVASKRTPAKRKRKF</sequence>
<feature type="region of interest" description="Disordered" evidence="1">
    <location>
        <begin position="106"/>
        <end position="136"/>
    </location>
</feature>
<comment type="caution">
    <text evidence="2">The sequence shown here is derived from an EMBL/GenBank/DDBJ whole genome shotgun (WGS) entry which is preliminary data.</text>
</comment>
<reference evidence="2" key="2">
    <citation type="submission" date="2021-08" db="EMBL/GenBank/DDBJ databases">
        <authorList>
            <person name="Gostincar C."/>
            <person name="Sun X."/>
            <person name="Song Z."/>
            <person name="Gunde-Cimerman N."/>
        </authorList>
    </citation>
    <scope>NUCLEOTIDE SEQUENCE</scope>
    <source>
        <strain evidence="2">EXF-9911</strain>
    </source>
</reference>
<accession>A0A9P8ECA8</accession>
<feature type="compositionally biased region" description="Polar residues" evidence="1">
    <location>
        <begin position="106"/>
        <end position="125"/>
    </location>
</feature>
<evidence type="ECO:0000313" key="3">
    <source>
        <dbReference type="Proteomes" id="UP000779574"/>
    </source>
</evidence>
<organism evidence="2 3">
    <name type="scientific">Aureobasidium melanogenum</name>
    <name type="common">Aureobasidium pullulans var. melanogenum</name>
    <dbReference type="NCBI Taxonomy" id="46634"/>
    <lineage>
        <taxon>Eukaryota</taxon>
        <taxon>Fungi</taxon>
        <taxon>Dikarya</taxon>
        <taxon>Ascomycota</taxon>
        <taxon>Pezizomycotina</taxon>
        <taxon>Dothideomycetes</taxon>
        <taxon>Dothideomycetidae</taxon>
        <taxon>Dothideales</taxon>
        <taxon>Saccotheciaceae</taxon>
        <taxon>Aureobasidium</taxon>
    </lineage>
</organism>
<dbReference type="OrthoDB" id="3908367at2759"/>
<feature type="non-terminal residue" evidence="2">
    <location>
        <position position="136"/>
    </location>
</feature>
<dbReference type="AlphaFoldDB" id="A0A9P8ECA8"/>
<protein>
    <submittedName>
        <fullName evidence="2">Uncharacterized protein</fullName>
    </submittedName>
</protein>
<evidence type="ECO:0000313" key="2">
    <source>
        <dbReference type="EMBL" id="KAG9686573.1"/>
    </source>
</evidence>
<proteinExistence type="predicted"/>
<dbReference type="Proteomes" id="UP000779574">
    <property type="component" value="Unassembled WGS sequence"/>
</dbReference>
<dbReference type="EMBL" id="JAHFXF010000504">
    <property type="protein sequence ID" value="KAG9686573.1"/>
    <property type="molecule type" value="Genomic_DNA"/>
</dbReference>
<name>A0A9P8ECA8_AURME</name>
<reference evidence="2" key="1">
    <citation type="journal article" date="2021" name="J Fungi (Basel)">
        <title>Virulence traits and population genomics of the black yeast Aureobasidium melanogenum.</title>
        <authorList>
            <person name="Cernosa A."/>
            <person name="Sun X."/>
            <person name="Gostincar C."/>
            <person name="Fang C."/>
            <person name="Gunde-Cimerman N."/>
            <person name="Song Z."/>
        </authorList>
    </citation>
    <scope>NUCLEOTIDE SEQUENCE</scope>
    <source>
        <strain evidence="2">EXF-9911</strain>
    </source>
</reference>
<gene>
    <name evidence="2" type="ORF">KCU76_g10923</name>
</gene>